<reference evidence="2 3" key="1">
    <citation type="submission" date="2017-06" db="EMBL/GenBank/DDBJ databases">
        <authorList>
            <person name="Kim H.J."/>
            <person name="Triplett B.A."/>
        </authorList>
    </citation>
    <scope>NUCLEOTIDE SEQUENCE [LARGE SCALE GENOMIC DNA]</scope>
    <source>
        <strain evidence="2 3">DSM 19316</strain>
    </source>
</reference>
<evidence type="ECO:0000313" key="2">
    <source>
        <dbReference type="EMBL" id="SNR71629.1"/>
    </source>
</evidence>
<evidence type="ECO:0000313" key="3">
    <source>
        <dbReference type="Proteomes" id="UP000198297"/>
    </source>
</evidence>
<evidence type="ECO:0000256" key="1">
    <source>
        <dbReference type="SAM" id="Phobius"/>
    </source>
</evidence>
<accession>A0A238YMG5</accession>
<sequence>MNDEVALNRRWVKKQAEQYSDRRAIENSYSSIKNAAAWTTSKEFGVRWFHFAFGCVVYNMWLLVDFLTQERIRVIKTRKKPRITLSRF</sequence>
<organism evidence="2 3">
    <name type="scientific">Halorubrum ezzemoulense</name>
    <name type="common">Halorubrum chaoviator</name>
    <dbReference type="NCBI Taxonomy" id="337243"/>
    <lineage>
        <taxon>Archaea</taxon>
        <taxon>Methanobacteriati</taxon>
        <taxon>Methanobacteriota</taxon>
        <taxon>Stenosarchaea group</taxon>
        <taxon>Halobacteria</taxon>
        <taxon>Halobacteriales</taxon>
        <taxon>Haloferacaceae</taxon>
        <taxon>Halorubrum</taxon>
    </lineage>
</organism>
<keyword evidence="1" id="KW-0812">Transmembrane</keyword>
<feature type="transmembrane region" description="Helical" evidence="1">
    <location>
        <begin position="48"/>
        <end position="68"/>
    </location>
</feature>
<name>A0A238YMG5_HALEZ</name>
<evidence type="ECO:0008006" key="4">
    <source>
        <dbReference type="Google" id="ProtNLM"/>
    </source>
</evidence>
<dbReference type="AlphaFoldDB" id="A0A238YMG5"/>
<proteinExistence type="predicted"/>
<dbReference type="Proteomes" id="UP000198297">
    <property type="component" value="Unassembled WGS sequence"/>
</dbReference>
<dbReference type="EMBL" id="FZNK01000014">
    <property type="protein sequence ID" value="SNR71629.1"/>
    <property type="molecule type" value="Genomic_DNA"/>
</dbReference>
<gene>
    <name evidence="2" type="ORF">SAMN06266787_11414</name>
</gene>
<keyword evidence="1" id="KW-1133">Transmembrane helix</keyword>
<keyword evidence="1" id="KW-0472">Membrane</keyword>
<protein>
    <recommendedName>
        <fullName evidence="4">Transposase DDE domain-containing protein</fullName>
    </recommendedName>
</protein>